<reference evidence="4 5" key="1">
    <citation type="journal article" date="2013" name="Mar. Genomics">
        <title>Expression of sulfatases in Rhodopirellula baltica and the diversity of sulfatases in the genus Rhodopirellula.</title>
        <authorList>
            <person name="Wegner C.E."/>
            <person name="Richter-Heitmann T."/>
            <person name="Klindworth A."/>
            <person name="Klockow C."/>
            <person name="Richter M."/>
            <person name="Achstetter T."/>
            <person name="Glockner F.O."/>
            <person name="Harder J."/>
        </authorList>
    </citation>
    <scope>NUCLEOTIDE SEQUENCE [LARGE SCALE GENOMIC DNA]</scope>
    <source>
        <strain evidence="4 5">SM41</strain>
    </source>
</reference>
<evidence type="ECO:0000256" key="1">
    <source>
        <dbReference type="ARBA" id="ARBA00023157"/>
    </source>
</evidence>
<feature type="domain" description="Thioredoxin" evidence="3">
    <location>
        <begin position="36"/>
        <end position="189"/>
    </location>
</feature>
<dbReference type="OrthoDB" id="9788721at2"/>
<feature type="region of interest" description="Disordered" evidence="2">
    <location>
        <begin position="311"/>
        <end position="340"/>
    </location>
</feature>
<dbReference type="GO" id="GO:0016209">
    <property type="term" value="F:antioxidant activity"/>
    <property type="evidence" value="ECO:0007669"/>
    <property type="project" value="InterPro"/>
</dbReference>
<feature type="compositionally biased region" description="Basic and acidic residues" evidence="2">
    <location>
        <begin position="324"/>
        <end position="340"/>
    </location>
</feature>
<dbReference type="Gene3D" id="2.60.120.230">
    <property type="match status" value="1"/>
</dbReference>
<dbReference type="Pfam" id="PF00578">
    <property type="entry name" value="AhpC-TSA"/>
    <property type="match status" value="1"/>
</dbReference>
<dbReference type="Proteomes" id="UP000011885">
    <property type="component" value="Unassembled WGS sequence"/>
</dbReference>
<sequence>MLPHSAPHRFIAGILALVFAAAVTTVEIQPANADTSRPSVVLPEFELKDPRGLSLTNNDVREDGNCLVVAFLGTECPLAKLYAQTLTDLHDEFHPRQVSFVAVMSNRQDSLEEIAAFERRSGLPFSIGKDLRNRLADTLDAQRTPEVFLFDQNGELRYRGRVDDQYGIGTILDRPRRSDLREAIVEVLAGKKVSVPHTDAVGCIIGRRKSASQEELHSADEDAKESDVVTYHQHINPILQTHCVECHREGEIGPFALDAYDEVAGWADMIVEVTQEKRMPPWHAGPRSTAKFRNERTLSKQELDLLARWADTGTREGQPTTLTSRDKPSTAEHFGVRDENGRYWQLPRQPDHVFKITPKPVSIPATGEVKYRYYRVDPGFKKDVWASAMQLRPGNRSVVHHILVFAREPGSSQRLHAQRGFLDGYVPGYRAIPLAPGYAKRIPACSELIFQVHYTPTGAPQEDLSEFAIVEAEESEISHEIRTDSIVQTRFQIPPGDSNHEVTARGPVFPPNSQLLALMPHMHVRGKSFEYEMHTTRSWWSSQKNSKVLLDVPQYDFNWQTSYILDKPMPLPEGGRFVGRATYDNSEKNLSNPDPTATVRWGDQTWEEMMIGYYHYAVPRSND</sequence>
<keyword evidence="5" id="KW-1185">Reference proteome</keyword>
<dbReference type="PROSITE" id="PS51352">
    <property type="entry name" value="THIOREDOXIN_2"/>
    <property type="match status" value="1"/>
</dbReference>
<dbReference type="InterPro" id="IPR036249">
    <property type="entry name" value="Thioredoxin-like_sf"/>
</dbReference>
<evidence type="ECO:0000313" key="4">
    <source>
        <dbReference type="EMBL" id="EMI56967.1"/>
    </source>
</evidence>
<dbReference type="RefSeq" id="WP_008676216.1">
    <property type="nucleotide sequence ID" value="NZ_ANOH01000117.1"/>
</dbReference>
<dbReference type="InterPro" id="IPR008977">
    <property type="entry name" value="PHM/PNGase_F_dom_sf"/>
</dbReference>
<proteinExistence type="predicted"/>
<protein>
    <submittedName>
        <fullName evidence="4">Thiol-disulfide oxidoreductase</fullName>
    </submittedName>
</protein>
<organism evidence="4 5">
    <name type="scientific">Rhodopirellula sallentina SM41</name>
    <dbReference type="NCBI Taxonomy" id="1263870"/>
    <lineage>
        <taxon>Bacteria</taxon>
        <taxon>Pseudomonadati</taxon>
        <taxon>Planctomycetota</taxon>
        <taxon>Planctomycetia</taxon>
        <taxon>Pirellulales</taxon>
        <taxon>Pirellulaceae</taxon>
        <taxon>Rhodopirellula</taxon>
    </lineage>
</organism>
<accession>M5U671</accession>
<comment type="caution">
    <text evidence="4">The sequence shown here is derived from an EMBL/GenBank/DDBJ whole genome shotgun (WGS) entry which is preliminary data.</text>
</comment>
<dbReference type="InterPro" id="IPR000866">
    <property type="entry name" value="AhpC/TSA"/>
</dbReference>
<evidence type="ECO:0000256" key="2">
    <source>
        <dbReference type="SAM" id="MobiDB-lite"/>
    </source>
</evidence>
<evidence type="ECO:0000313" key="5">
    <source>
        <dbReference type="Proteomes" id="UP000011885"/>
    </source>
</evidence>
<keyword evidence="1" id="KW-1015">Disulfide bond</keyword>
<dbReference type="SUPFAM" id="SSF49742">
    <property type="entry name" value="PHM/PNGase F"/>
    <property type="match status" value="2"/>
</dbReference>
<dbReference type="GO" id="GO:0016715">
    <property type="term" value="F:oxidoreductase activity, acting on paired donors, with incorporation or reduction of molecular oxygen, reduced ascorbate as one donor, and incorporation of one atom of oxygen"/>
    <property type="evidence" value="ECO:0007669"/>
    <property type="project" value="InterPro"/>
</dbReference>
<gene>
    <name evidence="4" type="ORF">RSSM_01648</name>
</gene>
<dbReference type="InterPro" id="IPR013766">
    <property type="entry name" value="Thioredoxin_domain"/>
</dbReference>
<dbReference type="Gene3D" id="3.40.30.10">
    <property type="entry name" value="Glutaredoxin"/>
    <property type="match status" value="1"/>
</dbReference>
<dbReference type="InterPro" id="IPR014784">
    <property type="entry name" value="Cu2_ascorb_mOase-like_C"/>
</dbReference>
<dbReference type="PANTHER" id="PTHR43640:SF1">
    <property type="entry name" value="THIOREDOXIN-DEPENDENT PEROXIREDOXIN"/>
    <property type="match status" value="1"/>
</dbReference>
<dbReference type="SUPFAM" id="SSF52833">
    <property type="entry name" value="Thioredoxin-like"/>
    <property type="match status" value="1"/>
</dbReference>
<dbReference type="InterPro" id="IPR047262">
    <property type="entry name" value="PRX-like1"/>
</dbReference>
<dbReference type="PANTHER" id="PTHR43640">
    <property type="entry name" value="OS07G0260300 PROTEIN"/>
    <property type="match status" value="1"/>
</dbReference>
<dbReference type="PATRIC" id="fig|1263870.3.peg.1764"/>
<dbReference type="EMBL" id="ANOH01000117">
    <property type="protein sequence ID" value="EMI56967.1"/>
    <property type="molecule type" value="Genomic_DNA"/>
</dbReference>
<evidence type="ECO:0000259" key="3">
    <source>
        <dbReference type="PROSITE" id="PS51352"/>
    </source>
</evidence>
<dbReference type="AlphaFoldDB" id="M5U671"/>
<name>M5U671_9BACT</name>